<evidence type="ECO:0000256" key="1">
    <source>
        <dbReference type="ARBA" id="ARBA00004477"/>
    </source>
</evidence>
<reference evidence="13" key="1">
    <citation type="journal article" date="2015" name="PLoS Genet.">
        <title>The dynamic genome and transcriptome of the human fungal pathogen Blastomyces and close relative Emmonsia.</title>
        <authorList>
            <person name="Munoz J.F."/>
            <person name="Gauthier G.M."/>
            <person name="Desjardins C.A."/>
            <person name="Gallo J.E."/>
            <person name="Holder J."/>
            <person name="Sullivan T.D."/>
            <person name="Marty A.J."/>
            <person name="Carmen J.C."/>
            <person name="Chen Z."/>
            <person name="Ding L."/>
            <person name="Gujja S."/>
            <person name="Magrini V."/>
            <person name="Misas E."/>
            <person name="Mitreva M."/>
            <person name="Priest M."/>
            <person name="Saif S."/>
            <person name="Whiston E.A."/>
            <person name="Young S."/>
            <person name="Zeng Q."/>
            <person name="Goldman W.E."/>
            <person name="Mardis E.R."/>
            <person name="Taylor J.W."/>
            <person name="McEwen J.G."/>
            <person name="Clay O.K."/>
            <person name="Klein B.S."/>
            <person name="Cuomo C.A."/>
        </authorList>
    </citation>
    <scope>NUCLEOTIDE SEQUENCE [LARGE SCALE GENOMIC DNA]</scope>
    <source>
        <strain evidence="13">UAMH 3008</strain>
    </source>
</reference>
<protein>
    <submittedName>
        <fullName evidence="12">Phosphatidylinositol glycan, class S</fullName>
    </submittedName>
</protein>
<comment type="caution">
    <text evidence="12">The sequence shown here is derived from an EMBL/GenBank/DDBJ whole genome shotgun (WGS) entry which is preliminary data.</text>
</comment>
<evidence type="ECO:0000313" key="13">
    <source>
        <dbReference type="Proteomes" id="UP000034164"/>
    </source>
</evidence>
<evidence type="ECO:0000256" key="11">
    <source>
        <dbReference type="SAM" id="Phobius"/>
    </source>
</evidence>
<keyword evidence="4" id="KW-0337">GPI-anchor biosynthesis</keyword>
<keyword evidence="5 11" id="KW-0812">Transmembrane</keyword>
<evidence type="ECO:0000256" key="4">
    <source>
        <dbReference type="ARBA" id="ARBA00022502"/>
    </source>
</evidence>
<name>A0A0G2I1Q9_9EURO</name>
<feature type="compositionally biased region" description="Polar residues" evidence="10">
    <location>
        <begin position="11"/>
        <end position="33"/>
    </location>
</feature>
<feature type="region of interest" description="Disordered" evidence="10">
    <location>
        <begin position="1"/>
        <end position="38"/>
    </location>
</feature>
<dbReference type="Pfam" id="PF10510">
    <property type="entry name" value="PIG-S"/>
    <property type="match status" value="1"/>
</dbReference>
<keyword evidence="9" id="KW-0325">Glycoprotein</keyword>
<dbReference type="GO" id="GO:0006506">
    <property type="term" value="P:GPI anchor biosynthetic process"/>
    <property type="evidence" value="ECO:0007669"/>
    <property type="project" value="UniProtKB-UniPathway"/>
</dbReference>
<dbReference type="AlphaFoldDB" id="A0A0G2I1Q9"/>
<comment type="similarity">
    <text evidence="3">Belongs to the PIGS family.</text>
</comment>
<evidence type="ECO:0000256" key="8">
    <source>
        <dbReference type="ARBA" id="ARBA00023136"/>
    </source>
</evidence>
<dbReference type="OrthoDB" id="28748at2759"/>
<dbReference type="UniPathway" id="UPA00196"/>
<keyword evidence="6" id="KW-0256">Endoplasmic reticulum</keyword>
<evidence type="ECO:0000256" key="10">
    <source>
        <dbReference type="SAM" id="MobiDB-lite"/>
    </source>
</evidence>
<feature type="transmembrane region" description="Helical" evidence="11">
    <location>
        <begin position="45"/>
        <end position="68"/>
    </location>
</feature>
<evidence type="ECO:0000256" key="6">
    <source>
        <dbReference type="ARBA" id="ARBA00022824"/>
    </source>
</evidence>
<accession>A0A0G2I1Q9</accession>
<sequence length="601" mass="66122">MRNKNGGKMETASTAPQTNSTQMTDKPTMTASAKRSLPPEKPEAIWTRTLVISAFWAVIIFLGLPMWWKTTSIYRARLPLDEMKDWADGKACRPVFPLQILVHAPSMNTPDAEHLIRTTQHALDDLNDFSAHHLRLRLVETSQSSGEAPEAIQTTETEAEGKENAALNVRLLPRVDVATPSSELHAYSERLDIFYPVNQAPSTSILNSLLATFIAAEVQKLFNEEKATIAYILSKSNTLSPSPQPSISGGQAPSVNNREQGVAAMKSVAPQLAESIARRTTRSFKYAETYHLSFSLFTPGPLPSSWDIEPALQEYLLPLLRTFSPISNFSIDTQVQVYANFAPTATQPEYDESQNAWALKKEDLSSFINAAEWPLSPSIGKGPTMNFILYVPSPSHSPLVIKENRATSWLIPQWGGIVILNPPLDPSLVPKSNPPHLSKDSLRNPLSTFSHQLLTLLGTPSSPASLPLRLQALVRINTASLLLSASSTMGSLARLTHSLASIPIPLSVANSVSTTLSHLSATCELLREGRFKQALASARVAENEAERSFFEKSMVGQAYFPDEHKVAVYLPLLGPIGVPLVMGLIREGRRIILTMRERRIR</sequence>
<dbReference type="GO" id="GO:0042765">
    <property type="term" value="C:GPI-anchor transamidase complex"/>
    <property type="evidence" value="ECO:0007669"/>
    <property type="project" value="InterPro"/>
</dbReference>
<feature type="transmembrane region" description="Helical" evidence="11">
    <location>
        <begin position="566"/>
        <end position="585"/>
    </location>
</feature>
<evidence type="ECO:0000256" key="2">
    <source>
        <dbReference type="ARBA" id="ARBA00004687"/>
    </source>
</evidence>
<evidence type="ECO:0000256" key="3">
    <source>
        <dbReference type="ARBA" id="ARBA00005316"/>
    </source>
</evidence>
<evidence type="ECO:0000256" key="7">
    <source>
        <dbReference type="ARBA" id="ARBA00022989"/>
    </source>
</evidence>
<dbReference type="VEuPathDB" id="FungiDB:EMCG_01581"/>
<evidence type="ECO:0000313" key="12">
    <source>
        <dbReference type="EMBL" id="KKZ64085.1"/>
    </source>
</evidence>
<comment type="pathway">
    <text evidence="2">Glycolipid biosynthesis; glycosylphosphatidylinositol-anchor biosynthesis.</text>
</comment>
<keyword evidence="7 11" id="KW-1133">Transmembrane helix</keyword>
<organism evidence="12 13">
    <name type="scientific">[Emmonsia] crescens</name>
    <dbReference type="NCBI Taxonomy" id="73230"/>
    <lineage>
        <taxon>Eukaryota</taxon>
        <taxon>Fungi</taxon>
        <taxon>Dikarya</taxon>
        <taxon>Ascomycota</taxon>
        <taxon>Pezizomycotina</taxon>
        <taxon>Eurotiomycetes</taxon>
        <taxon>Eurotiomycetidae</taxon>
        <taxon>Onygenales</taxon>
        <taxon>Ajellomycetaceae</taxon>
        <taxon>Emergomyces</taxon>
    </lineage>
</organism>
<evidence type="ECO:0000256" key="9">
    <source>
        <dbReference type="ARBA" id="ARBA00023180"/>
    </source>
</evidence>
<dbReference type="PANTHER" id="PTHR21072:SF13">
    <property type="entry name" value="GPI TRANSAMIDASE COMPONENT PIG-S"/>
    <property type="match status" value="1"/>
</dbReference>
<evidence type="ECO:0000256" key="5">
    <source>
        <dbReference type="ARBA" id="ARBA00022692"/>
    </source>
</evidence>
<dbReference type="GO" id="GO:0016255">
    <property type="term" value="P:attachment of GPI anchor to protein"/>
    <property type="evidence" value="ECO:0007669"/>
    <property type="project" value="InterPro"/>
</dbReference>
<comment type="subcellular location">
    <subcellularLocation>
        <location evidence="1">Endoplasmic reticulum membrane</location>
        <topology evidence="1">Multi-pass membrane protein</topology>
    </subcellularLocation>
</comment>
<proteinExistence type="inferred from homology"/>
<keyword evidence="8 11" id="KW-0472">Membrane</keyword>
<dbReference type="Proteomes" id="UP000034164">
    <property type="component" value="Unassembled WGS sequence"/>
</dbReference>
<dbReference type="PANTHER" id="PTHR21072">
    <property type="entry name" value="GPI TRANSAMIDASE COMPONENT PIG-S"/>
    <property type="match status" value="1"/>
</dbReference>
<gene>
    <name evidence="12" type="ORF">EMCG_01581</name>
</gene>
<dbReference type="EMBL" id="LCZI01000874">
    <property type="protein sequence ID" value="KKZ64085.1"/>
    <property type="molecule type" value="Genomic_DNA"/>
</dbReference>
<dbReference type="InterPro" id="IPR019540">
    <property type="entry name" value="PtdIno-glycan_biosynth_class_S"/>
</dbReference>